<keyword evidence="9" id="KW-1185">Reference proteome</keyword>
<proteinExistence type="inferred from homology"/>
<evidence type="ECO:0000256" key="1">
    <source>
        <dbReference type="ARBA" id="ARBA00001933"/>
    </source>
</evidence>
<evidence type="ECO:0000256" key="3">
    <source>
        <dbReference type="ARBA" id="ARBA00022898"/>
    </source>
</evidence>
<dbReference type="InterPro" id="IPR027619">
    <property type="entry name" value="C-S_lyase_PatB-like"/>
</dbReference>
<feature type="domain" description="Aminotransferase class I/classII large" evidence="7">
    <location>
        <begin position="26"/>
        <end position="382"/>
    </location>
</feature>
<organism evidence="8 9">
    <name type="scientific">Mangrovibacterium marinum</name>
    <dbReference type="NCBI Taxonomy" id="1639118"/>
    <lineage>
        <taxon>Bacteria</taxon>
        <taxon>Pseudomonadati</taxon>
        <taxon>Bacteroidota</taxon>
        <taxon>Bacteroidia</taxon>
        <taxon>Marinilabiliales</taxon>
        <taxon>Prolixibacteraceae</taxon>
        <taxon>Mangrovibacterium</taxon>
    </lineage>
</organism>
<dbReference type="Proteomes" id="UP000243525">
    <property type="component" value="Unassembled WGS sequence"/>
</dbReference>
<dbReference type="EMBL" id="QAAD01000005">
    <property type="protein sequence ID" value="PTN09280.1"/>
    <property type="molecule type" value="Genomic_DNA"/>
</dbReference>
<dbReference type="Gene3D" id="3.40.640.10">
    <property type="entry name" value="Type I PLP-dependent aspartate aminotransferase-like (Major domain)"/>
    <property type="match status" value="1"/>
</dbReference>
<evidence type="ECO:0000256" key="5">
    <source>
        <dbReference type="ARBA" id="ARBA00037974"/>
    </source>
</evidence>
<dbReference type="PANTHER" id="PTHR43525">
    <property type="entry name" value="PROTEIN MALY"/>
    <property type="match status" value="1"/>
</dbReference>
<evidence type="ECO:0000259" key="7">
    <source>
        <dbReference type="Pfam" id="PF00155"/>
    </source>
</evidence>
<dbReference type="Pfam" id="PF00155">
    <property type="entry name" value="Aminotran_1_2"/>
    <property type="match status" value="1"/>
</dbReference>
<evidence type="ECO:0000313" key="9">
    <source>
        <dbReference type="Proteomes" id="UP000243525"/>
    </source>
</evidence>
<comment type="cofactor">
    <cofactor evidence="1">
        <name>pyridoxal 5'-phosphate</name>
        <dbReference type="ChEBI" id="CHEBI:597326"/>
    </cofactor>
</comment>
<dbReference type="GO" id="GO:0030170">
    <property type="term" value="F:pyridoxal phosphate binding"/>
    <property type="evidence" value="ECO:0007669"/>
    <property type="project" value="InterPro"/>
</dbReference>
<reference evidence="8 9" key="1">
    <citation type="submission" date="2018-04" db="EMBL/GenBank/DDBJ databases">
        <title>Genomic Encyclopedia of Archaeal and Bacterial Type Strains, Phase II (KMG-II): from individual species to whole genera.</title>
        <authorList>
            <person name="Goeker M."/>
        </authorList>
    </citation>
    <scope>NUCLEOTIDE SEQUENCE [LARGE SCALE GENOMIC DNA]</scope>
    <source>
        <strain evidence="8 9">DSM 28823</strain>
    </source>
</reference>
<sequence>MQYNFDEIIIRKESNSYKWDSNPAPDILPLWVADMDFKTAPAIVEALARRVQHAVFGYAKVPDAYYKAVISWFKRRHNFTVEQDWILYTTGVVPAISAIILAMTTPGDKVLVQEPVYNCFFSSIRNNQCQAVSNDLIYKDVKYTIDFDDLERKAADPQVTLMLLCNPHNPAGRAWTKDELLRIGEICFRHDVLVVSDEIHCDLVYPGRTHIPFASLGQQFLENSVTCIAPSKSFNLAGLQVANIFAFDPEYRKRIDKAININEVCDINPFAVEGLIAAYTNPDSERWLDELKVYLLENYRLVEAFLAQNLPQFPLLPLEATYLVWINTAVLNKSSEELIQFMLESEHVWLNEGIVYGQAGEGFIRLNIACPRAVLQEGLGRIKKAFDKLIAAN</sequence>
<dbReference type="Gene3D" id="3.90.1150.10">
    <property type="entry name" value="Aspartate Aminotransferase, domain 1"/>
    <property type="match status" value="1"/>
</dbReference>
<feature type="transmembrane region" description="Helical" evidence="6">
    <location>
        <begin position="85"/>
        <end position="103"/>
    </location>
</feature>
<keyword evidence="3" id="KW-0663">Pyridoxal phosphate</keyword>
<accession>A0A2T5C3C6</accession>
<dbReference type="OrthoDB" id="9802872at2"/>
<evidence type="ECO:0000256" key="6">
    <source>
        <dbReference type="SAM" id="Phobius"/>
    </source>
</evidence>
<dbReference type="InterPro" id="IPR015424">
    <property type="entry name" value="PyrdxlP-dep_Trfase"/>
</dbReference>
<protein>
    <recommendedName>
        <fullName evidence="2">cysteine-S-conjugate beta-lyase</fullName>
        <ecNumber evidence="2">4.4.1.13</ecNumber>
    </recommendedName>
</protein>
<dbReference type="InterPro" id="IPR004839">
    <property type="entry name" value="Aminotransferase_I/II_large"/>
</dbReference>
<dbReference type="RefSeq" id="WP_107821823.1">
    <property type="nucleotide sequence ID" value="NZ_OY782574.1"/>
</dbReference>
<dbReference type="CDD" id="cd00609">
    <property type="entry name" value="AAT_like"/>
    <property type="match status" value="1"/>
</dbReference>
<dbReference type="AlphaFoldDB" id="A0A2T5C3C6"/>
<dbReference type="GO" id="GO:0047804">
    <property type="term" value="F:cysteine-S-conjugate beta-lyase activity"/>
    <property type="evidence" value="ECO:0007669"/>
    <property type="project" value="UniProtKB-EC"/>
</dbReference>
<dbReference type="PANTHER" id="PTHR43525:SF1">
    <property type="entry name" value="PROTEIN MALY"/>
    <property type="match status" value="1"/>
</dbReference>
<comment type="similarity">
    <text evidence="5">Belongs to the class-II pyridoxal-phosphate-dependent aminotransferase family. MalY/PatB cystathionine beta-lyase subfamily.</text>
</comment>
<name>A0A2T5C3C6_9BACT</name>
<evidence type="ECO:0000256" key="2">
    <source>
        <dbReference type="ARBA" id="ARBA00012224"/>
    </source>
</evidence>
<keyword evidence="6" id="KW-0472">Membrane</keyword>
<dbReference type="NCBIfam" id="TIGR04350">
    <property type="entry name" value="C_S_lyase_PatB"/>
    <property type="match status" value="1"/>
</dbReference>
<keyword evidence="6" id="KW-1133">Transmembrane helix</keyword>
<keyword evidence="6" id="KW-0812">Transmembrane</keyword>
<dbReference type="InterPro" id="IPR015421">
    <property type="entry name" value="PyrdxlP-dep_Trfase_major"/>
</dbReference>
<evidence type="ECO:0000313" key="8">
    <source>
        <dbReference type="EMBL" id="PTN09280.1"/>
    </source>
</evidence>
<evidence type="ECO:0000256" key="4">
    <source>
        <dbReference type="ARBA" id="ARBA00023239"/>
    </source>
</evidence>
<keyword evidence="4 8" id="KW-0456">Lyase</keyword>
<comment type="caution">
    <text evidence="8">The sequence shown here is derived from an EMBL/GenBank/DDBJ whole genome shotgun (WGS) entry which is preliminary data.</text>
</comment>
<dbReference type="InterPro" id="IPR015422">
    <property type="entry name" value="PyrdxlP-dep_Trfase_small"/>
</dbReference>
<gene>
    <name evidence="8" type="ORF">C8N47_105121</name>
</gene>
<dbReference type="SUPFAM" id="SSF53383">
    <property type="entry name" value="PLP-dependent transferases"/>
    <property type="match status" value="1"/>
</dbReference>
<dbReference type="EC" id="4.4.1.13" evidence="2"/>
<dbReference type="InterPro" id="IPR051798">
    <property type="entry name" value="Class-II_PLP-Dep_Aminotrans"/>
</dbReference>